<evidence type="ECO:0000313" key="4">
    <source>
        <dbReference type="Proteomes" id="UP000030694"/>
    </source>
</evidence>
<evidence type="ECO:0000313" key="3">
    <source>
        <dbReference type="EMBL" id="ETW58888.1"/>
    </source>
</evidence>
<dbReference type="EMBL" id="KI927559">
    <property type="protein sequence ID" value="ETW58888.1"/>
    <property type="molecule type" value="Genomic_DNA"/>
</dbReference>
<feature type="coiled-coil region" evidence="1">
    <location>
        <begin position="179"/>
        <end position="206"/>
    </location>
</feature>
<evidence type="ECO:0000256" key="1">
    <source>
        <dbReference type="SAM" id="Coils"/>
    </source>
</evidence>
<dbReference type="OrthoDB" id="392389at2759"/>
<organism evidence="3 4">
    <name type="scientific">Plasmodium falciparum (isolate Camp / Malaysia)</name>
    <dbReference type="NCBI Taxonomy" id="5835"/>
    <lineage>
        <taxon>Eukaryota</taxon>
        <taxon>Sar</taxon>
        <taxon>Alveolata</taxon>
        <taxon>Apicomplexa</taxon>
        <taxon>Aconoidasida</taxon>
        <taxon>Haemosporida</taxon>
        <taxon>Plasmodiidae</taxon>
        <taxon>Plasmodium</taxon>
        <taxon>Plasmodium (Laverania)</taxon>
    </lineage>
</organism>
<protein>
    <submittedName>
        <fullName evidence="3">Uncharacterized protein</fullName>
    </submittedName>
</protein>
<feature type="region of interest" description="Disordered" evidence="2">
    <location>
        <begin position="249"/>
        <end position="269"/>
    </location>
</feature>
<reference evidence="3 4" key="2">
    <citation type="submission" date="2013-02" db="EMBL/GenBank/DDBJ databases">
        <title>The Genome Sequence of Plasmodium falciparum CAMP/Malaysia.</title>
        <authorList>
            <consortium name="The Broad Institute Genome Sequencing Platform"/>
            <consortium name="The Broad Institute Genome Sequencing Center for Infectious Disease"/>
            <person name="Neafsey D."/>
            <person name="Cheeseman I."/>
            <person name="Volkman S."/>
            <person name="Adams J."/>
            <person name="Walker B."/>
            <person name="Young S.K."/>
            <person name="Zeng Q."/>
            <person name="Gargeya S."/>
            <person name="Fitzgerald M."/>
            <person name="Haas B."/>
            <person name="Abouelleil A."/>
            <person name="Alvarado L."/>
            <person name="Arachchi H.M."/>
            <person name="Berlin A.M."/>
            <person name="Chapman S.B."/>
            <person name="Dewar J."/>
            <person name="Goldberg J."/>
            <person name="Griggs A."/>
            <person name="Gujja S."/>
            <person name="Hansen M."/>
            <person name="Howarth C."/>
            <person name="Imamovic A."/>
            <person name="Larimer J."/>
            <person name="McCowan C."/>
            <person name="Murphy C."/>
            <person name="Neiman D."/>
            <person name="Pearson M."/>
            <person name="Priest M."/>
            <person name="Roberts A."/>
            <person name="Saif S."/>
            <person name="Shea T."/>
            <person name="Sisk P."/>
            <person name="Sykes S."/>
            <person name="Wortman J."/>
            <person name="Nusbaum C."/>
            <person name="Birren B."/>
        </authorList>
    </citation>
    <scope>NUCLEOTIDE SEQUENCE [LARGE SCALE GENOMIC DNA]</scope>
    <source>
        <strain evidence="3 4">CAMP/Malaysia</strain>
    </source>
</reference>
<reference evidence="3 4" key="1">
    <citation type="submission" date="2013-02" db="EMBL/GenBank/DDBJ databases">
        <title>The Genome Annotation of Plasmodium falciparum CAMP/Malaysia.</title>
        <authorList>
            <consortium name="The Broad Institute Genome Sequencing Platform"/>
            <consortium name="The Broad Institute Genome Sequencing Center for Infectious Disease"/>
            <person name="Neafsey D."/>
            <person name="Hoffman S."/>
            <person name="Volkman S."/>
            <person name="Rosenthal P."/>
            <person name="Walker B."/>
            <person name="Young S.K."/>
            <person name="Zeng Q."/>
            <person name="Gargeya S."/>
            <person name="Fitzgerald M."/>
            <person name="Haas B."/>
            <person name="Abouelleil A."/>
            <person name="Allen A.W."/>
            <person name="Alvarado L."/>
            <person name="Arachchi H.M."/>
            <person name="Berlin A.M."/>
            <person name="Chapman S.B."/>
            <person name="Gainer-Dewar J."/>
            <person name="Goldberg J."/>
            <person name="Griggs A."/>
            <person name="Gujja S."/>
            <person name="Hansen M."/>
            <person name="Howarth C."/>
            <person name="Imamovic A."/>
            <person name="Ireland A."/>
            <person name="Larimer J."/>
            <person name="McCowan C."/>
            <person name="Murphy C."/>
            <person name="Pearson M."/>
            <person name="Poon T.W."/>
            <person name="Priest M."/>
            <person name="Roberts A."/>
            <person name="Saif S."/>
            <person name="Shea T."/>
            <person name="Sisk P."/>
            <person name="Sykes S."/>
            <person name="Wortman J."/>
            <person name="Nusbaum C."/>
            <person name="Birren B."/>
        </authorList>
    </citation>
    <scope>NUCLEOTIDE SEQUENCE [LARGE SCALE GENOMIC DNA]</scope>
    <source>
        <strain evidence="3 4">CAMP/Malaysia</strain>
    </source>
</reference>
<feature type="compositionally biased region" description="Basic and acidic residues" evidence="2">
    <location>
        <begin position="249"/>
        <end position="262"/>
    </location>
</feature>
<dbReference type="SMR" id="A0A024X170"/>
<dbReference type="OMA" id="FHKKKMK"/>
<dbReference type="AlphaFoldDB" id="A0A024X170"/>
<sequence length="307" mass="36541">MARGEHNESINEKEIQNFFEEIDNLVNEKEKEDDNYMDVEKQLHEKCLKLINKKKETCNLCIKSKIKLFLDEINFINNSLDIFENEKRQKQIKQENKKIQKNGTKELDEILKDVIFLELGLKESKSKNETNHLLLKISENLHKIEDKEFLLTTKKSLDIRIDDFQKKQICEEYFAEKIKEIYENTVDKLSSQHNEKENQLKENLRDSTKRKVENLIVENNVLSSRIISKDTDEGKKHIIGIKHENDNVKDEKSEEIKPMEKKTSKKNKKEIRIDSSNYFHKKKLKLVERWNRVAQESKLLSDYDSNS</sequence>
<evidence type="ECO:0000256" key="2">
    <source>
        <dbReference type="SAM" id="MobiDB-lite"/>
    </source>
</evidence>
<accession>A0A024X170</accession>
<name>A0A024X170_PLAFC</name>
<feature type="coiled-coil region" evidence="1">
    <location>
        <begin position="15"/>
        <end position="42"/>
    </location>
</feature>
<dbReference type="Proteomes" id="UP000030694">
    <property type="component" value="Unassembled WGS sequence"/>
</dbReference>
<proteinExistence type="predicted"/>
<gene>
    <name evidence="3" type="ORF">PFMC_05218</name>
</gene>
<keyword evidence="1" id="KW-0175">Coiled coil</keyword>